<name>A0AA41XS14_9MYCO</name>
<gene>
    <name evidence="1" type="ORF">H7K38_16545</name>
</gene>
<dbReference type="Proteomes" id="UP001141650">
    <property type="component" value="Unassembled WGS sequence"/>
</dbReference>
<organism evidence="1 2">
    <name type="scientific">Mycobacterium alsense</name>
    <dbReference type="NCBI Taxonomy" id="324058"/>
    <lineage>
        <taxon>Bacteria</taxon>
        <taxon>Bacillati</taxon>
        <taxon>Actinomycetota</taxon>
        <taxon>Actinomycetes</taxon>
        <taxon>Mycobacteriales</taxon>
        <taxon>Mycobacteriaceae</taxon>
        <taxon>Mycobacterium</taxon>
    </lineage>
</organism>
<evidence type="ECO:0000313" key="1">
    <source>
        <dbReference type="EMBL" id="MCV7380254.1"/>
    </source>
</evidence>
<reference evidence="1" key="2">
    <citation type="journal article" date="2022" name="BMC Genomics">
        <title>Comparative genome analysis of mycobacteria focusing on tRNA and non-coding RNA.</title>
        <authorList>
            <person name="Behra P.R.K."/>
            <person name="Pettersson B.M.F."/>
            <person name="Ramesh M."/>
            <person name="Das S."/>
            <person name="Dasgupta S."/>
            <person name="Kirsebom L.A."/>
        </authorList>
    </citation>
    <scope>NUCLEOTIDE SEQUENCE</scope>
    <source>
        <strain evidence="1">CCUG 55640</strain>
    </source>
</reference>
<comment type="caution">
    <text evidence="1">The sequence shown here is derived from an EMBL/GenBank/DDBJ whole genome shotgun (WGS) entry which is preliminary data.</text>
</comment>
<proteinExistence type="predicted"/>
<sequence length="63" mass="7041">MLTLANIPTLPTPVLIAGLRELADEMVRRLGRDEAGRLLGISWDEIERLCAEADAIADRQVRR</sequence>
<dbReference type="AlphaFoldDB" id="A0AA41XS14"/>
<protein>
    <submittedName>
        <fullName evidence="1">Uncharacterized protein</fullName>
    </submittedName>
</protein>
<dbReference type="RefSeq" id="WP_142276621.1">
    <property type="nucleotide sequence ID" value="NZ_JACKVH010000015.1"/>
</dbReference>
<accession>A0AA41XS14</accession>
<dbReference type="EMBL" id="JACKVH010000015">
    <property type="protein sequence ID" value="MCV7380254.1"/>
    <property type="molecule type" value="Genomic_DNA"/>
</dbReference>
<reference evidence="1" key="1">
    <citation type="submission" date="2020-07" db="EMBL/GenBank/DDBJ databases">
        <authorList>
            <person name="Pettersson B.M.F."/>
            <person name="Behra P.R.K."/>
            <person name="Ramesh M."/>
            <person name="Das S."/>
            <person name="Dasgupta S."/>
            <person name="Kirsebom L.A."/>
        </authorList>
    </citation>
    <scope>NUCLEOTIDE SEQUENCE</scope>
    <source>
        <strain evidence="1">CCUG 55640</strain>
    </source>
</reference>
<evidence type="ECO:0000313" key="2">
    <source>
        <dbReference type="Proteomes" id="UP001141650"/>
    </source>
</evidence>